<feature type="domain" description="GST N-terminal" evidence="1">
    <location>
        <begin position="1"/>
        <end position="82"/>
    </location>
</feature>
<proteinExistence type="predicted"/>
<keyword evidence="3" id="KW-1185">Reference proteome</keyword>
<reference evidence="3" key="1">
    <citation type="journal article" date="2019" name="Int. J. Syst. Evol. Microbiol.">
        <title>The Global Catalogue of Microorganisms (GCM) 10K type strain sequencing project: providing services to taxonomists for standard genome sequencing and annotation.</title>
        <authorList>
            <consortium name="The Broad Institute Genomics Platform"/>
            <consortium name="The Broad Institute Genome Sequencing Center for Infectious Disease"/>
            <person name="Wu L."/>
            <person name="Ma J."/>
        </authorList>
    </citation>
    <scope>NUCLEOTIDE SEQUENCE [LARGE SCALE GENOMIC DNA]</scope>
    <source>
        <strain evidence="3">KCTC 32465</strain>
    </source>
</reference>
<dbReference type="Pfam" id="PF13410">
    <property type="entry name" value="GST_C_2"/>
    <property type="match status" value="1"/>
</dbReference>
<dbReference type="SUPFAM" id="SSF47616">
    <property type="entry name" value="GST C-terminal domain-like"/>
    <property type="match status" value="1"/>
</dbReference>
<dbReference type="Pfam" id="PF13409">
    <property type="entry name" value="GST_N_2"/>
    <property type="match status" value="1"/>
</dbReference>
<evidence type="ECO:0000313" key="2">
    <source>
        <dbReference type="EMBL" id="GHA56032.1"/>
    </source>
</evidence>
<evidence type="ECO:0000259" key="1">
    <source>
        <dbReference type="PROSITE" id="PS50404"/>
    </source>
</evidence>
<accession>A0ABQ3D6Y7</accession>
<dbReference type="InterPro" id="IPR036249">
    <property type="entry name" value="Thioredoxin-like_sf"/>
</dbReference>
<gene>
    <name evidence="2" type="ORF">GCM10008927_22190</name>
</gene>
<dbReference type="Proteomes" id="UP000634455">
    <property type="component" value="Unassembled WGS sequence"/>
</dbReference>
<dbReference type="SUPFAM" id="SSF52833">
    <property type="entry name" value="Thioredoxin-like"/>
    <property type="match status" value="1"/>
</dbReference>
<dbReference type="PROSITE" id="PS50404">
    <property type="entry name" value="GST_NTER"/>
    <property type="match status" value="1"/>
</dbReference>
<protein>
    <submittedName>
        <fullName evidence="2">Glutathione S-transferase</fullName>
    </submittedName>
</protein>
<evidence type="ECO:0000313" key="3">
    <source>
        <dbReference type="Proteomes" id="UP000634455"/>
    </source>
</evidence>
<dbReference type="InterPro" id="IPR036282">
    <property type="entry name" value="Glutathione-S-Trfase_C_sf"/>
</dbReference>
<dbReference type="RefSeq" id="WP_189640794.1">
    <property type="nucleotide sequence ID" value="NZ_BMZF01000006.1"/>
</dbReference>
<dbReference type="Gene3D" id="3.40.30.10">
    <property type="entry name" value="Glutaredoxin"/>
    <property type="match status" value="1"/>
</dbReference>
<name>A0ABQ3D6Y7_9RHOB</name>
<organism evidence="2 3">
    <name type="scientific">Paramylibacter ulvae</name>
    <dbReference type="NCBI Taxonomy" id="1651968"/>
    <lineage>
        <taxon>Bacteria</taxon>
        <taxon>Pseudomonadati</taxon>
        <taxon>Pseudomonadota</taxon>
        <taxon>Alphaproteobacteria</taxon>
        <taxon>Rhodobacterales</taxon>
        <taxon>Paracoccaceae</taxon>
        <taxon>Paramylibacter</taxon>
    </lineage>
</organism>
<sequence length="202" mass="22402">MQLYYADASPYARKVRACAVVLGLSDKIEIIDVTGTPVNTGSMPVDVNPLGKVPCLVTDRDEVIYDSRVITAYLNASVNGTLYPEGQDKWSKLTLEATGEGMMDAALSMVYEKRVRPAEIVFDDWIEGQWTKIARALVEIEKRWVDDLSGSITAAQIALGCALGYLDFRLDDRNWRDGHKTLAAWYEEFSKTDAMALTAPQG</sequence>
<comment type="caution">
    <text evidence="2">The sequence shown here is derived from an EMBL/GenBank/DDBJ whole genome shotgun (WGS) entry which is preliminary data.</text>
</comment>
<dbReference type="EMBL" id="BMZF01000006">
    <property type="protein sequence ID" value="GHA56032.1"/>
    <property type="molecule type" value="Genomic_DNA"/>
</dbReference>
<dbReference type="InterPro" id="IPR004045">
    <property type="entry name" value="Glutathione_S-Trfase_N"/>
</dbReference>
<dbReference type="Gene3D" id="1.20.1050.10">
    <property type="match status" value="1"/>
</dbReference>
<dbReference type="CDD" id="cd03205">
    <property type="entry name" value="GST_C_6"/>
    <property type="match status" value="1"/>
</dbReference>